<organism evidence="3 4">
    <name type="scientific">Pseudobacteroides cellulosolvens ATCC 35603 = DSM 2933</name>
    <dbReference type="NCBI Taxonomy" id="398512"/>
    <lineage>
        <taxon>Bacteria</taxon>
        <taxon>Bacillati</taxon>
        <taxon>Bacillota</taxon>
        <taxon>Clostridia</taxon>
        <taxon>Eubacteriales</taxon>
        <taxon>Oscillospiraceae</taxon>
        <taxon>Pseudobacteroides</taxon>
    </lineage>
</organism>
<keyword evidence="4" id="KW-1185">Reference proteome</keyword>
<evidence type="ECO:0000256" key="1">
    <source>
        <dbReference type="SAM" id="MobiDB-lite"/>
    </source>
</evidence>
<reference evidence="4" key="1">
    <citation type="submission" date="2015-07" db="EMBL/GenBank/DDBJ databases">
        <title>Near-Complete Genome Sequence of the Cellulolytic Bacterium Bacteroides (Pseudobacteroides) cellulosolvens ATCC 35603.</title>
        <authorList>
            <person name="Dassa B."/>
            <person name="Utturkar S.M."/>
            <person name="Klingeman D.M."/>
            <person name="Hurt R.A."/>
            <person name="Keller M."/>
            <person name="Xu J."/>
            <person name="Reddy Y.H.K."/>
            <person name="Borovok I."/>
            <person name="Grinberg I.R."/>
            <person name="Lamed R."/>
            <person name="Zhivin O."/>
            <person name="Bayer E.A."/>
            <person name="Brown S.D."/>
        </authorList>
    </citation>
    <scope>NUCLEOTIDE SEQUENCE [LARGE SCALE GENOMIC DNA]</scope>
    <source>
        <strain evidence="4">DSM 2933</strain>
    </source>
</reference>
<keyword evidence="2" id="KW-0472">Membrane</keyword>
<feature type="transmembrane region" description="Helical" evidence="2">
    <location>
        <begin position="12"/>
        <end position="31"/>
    </location>
</feature>
<dbReference type="SUPFAM" id="SSF69318">
    <property type="entry name" value="Integrin alpha N-terminal domain"/>
    <property type="match status" value="1"/>
</dbReference>
<keyword evidence="2" id="KW-1133">Transmembrane helix</keyword>
<sequence length="479" mass="55727">MYSFIIKQKNILLSIYMIFIIWIIVLLLTMLTSCSNITSNRANTTPTLNNRINTTYTKSSPKGNQTASSSKSNVTETVIIEPKVVDERKIVDLPKFPERIKNRDEILPTGWSMLDILENDFNNDGLLDIVGVVEHTFKEDEMYPRILFVYMNNGNGFNRNVINQYIIRNRDEGGVMGDPYQELTAHKNTFTTHAFGGSAWKWNENYTFNYKDGEWFLLYKENTYGYGPYETSYSYDDYKVGLGKRRYTENSPDKENRGKLEFTVKLNSQPLLMDFAYNNCFTERIKAPEIKSLSYNEEIPHFKGDIPTLHTSNISFHNKDYIVYWINQSNEVAYLGIYNYAKKHLQMIARHSAYDNGINISGNDFKIYKNRLYFQEEITKLVDVRKDGEVKKKSEIVGVQLVSMNLDGSDKKVVFKADRKNYIKNEILDDYLEYLTLEYEITGDEIIVKVFCGDIYPYYRMCLDGGNKKMIGSVPKGEW</sequence>
<dbReference type="eggNOG" id="ENOG5032BYE">
    <property type="taxonomic scope" value="Bacteria"/>
</dbReference>
<evidence type="ECO:0008006" key="5">
    <source>
        <dbReference type="Google" id="ProtNLM"/>
    </source>
</evidence>
<feature type="region of interest" description="Disordered" evidence="1">
    <location>
        <begin position="42"/>
        <end position="74"/>
    </location>
</feature>
<name>A0A0L6JJI2_9FIRM</name>
<dbReference type="InterPro" id="IPR028994">
    <property type="entry name" value="Integrin_alpha_N"/>
</dbReference>
<evidence type="ECO:0000256" key="2">
    <source>
        <dbReference type="SAM" id="Phobius"/>
    </source>
</evidence>
<evidence type="ECO:0000313" key="3">
    <source>
        <dbReference type="EMBL" id="KNY25914.1"/>
    </source>
</evidence>
<dbReference type="Proteomes" id="UP000036923">
    <property type="component" value="Unassembled WGS sequence"/>
</dbReference>
<protein>
    <recommendedName>
        <fullName evidence="5">Lipoprotein</fullName>
    </recommendedName>
</protein>
<dbReference type="AlphaFoldDB" id="A0A0L6JJI2"/>
<dbReference type="EMBL" id="LGTC01000001">
    <property type="protein sequence ID" value="KNY25914.1"/>
    <property type="molecule type" value="Genomic_DNA"/>
</dbReference>
<comment type="caution">
    <text evidence="3">The sequence shown here is derived from an EMBL/GenBank/DDBJ whole genome shotgun (WGS) entry which is preliminary data.</text>
</comment>
<accession>A0A0L6JJI2</accession>
<proteinExistence type="predicted"/>
<gene>
    <name evidence="3" type="ORF">Bccel_1174</name>
</gene>
<dbReference type="OrthoDB" id="86940at2"/>
<dbReference type="RefSeq" id="WP_036940675.1">
    <property type="nucleotide sequence ID" value="NZ_JQKC01000013.1"/>
</dbReference>
<keyword evidence="2" id="KW-0812">Transmembrane</keyword>
<dbReference type="STRING" id="398512.Bccel_1174"/>
<evidence type="ECO:0000313" key="4">
    <source>
        <dbReference type="Proteomes" id="UP000036923"/>
    </source>
</evidence>
<dbReference type="PROSITE" id="PS51257">
    <property type="entry name" value="PROKAR_LIPOPROTEIN"/>
    <property type="match status" value="1"/>
</dbReference>